<gene>
    <name evidence="2" type="ORF">BXYJ_LOCUS5776</name>
</gene>
<organism evidence="3 5">
    <name type="scientific">Bursaphelenchus xylophilus</name>
    <name type="common">Pinewood nematode worm</name>
    <name type="synonym">Aphelenchoides xylophilus</name>
    <dbReference type="NCBI Taxonomy" id="6326"/>
    <lineage>
        <taxon>Eukaryota</taxon>
        <taxon>Metazoa</taxon>
        <taxon>Ecdysozoa</taxon>
        <taxon>Nematoda</taxon>
        <taxon>Chromadorea</taxon>
        <taxon>Rhabditida</taxon>
        <taxon>Tylenchina</taxon>
        <taxon>Tylenchomorpha</taxon>
        <taxon>Aphelenchoidea</taxon>
        <taxon>Aphelenchoididae</taxon>
        <taxon>Bursaphelenchus</taxon>
    </lineage>
</organism>
<keyword evidence="4" id="KW-1185">Reference proteome</keyword>
<dbReference type="Proteomes" id="UP000582659">
    <property type="component" value="Unassembled WGS sequence"/>
</dbReference>
<dbReference type="AlphaFoldDB" id="A0A1I7RV56"/>
<reference evidence="2" key="2">
    <citation type="submission" date="2020-09" db="EMBL/GenBank/DDBJ databases">
        <authorList>
            <person name="Kikuchi T."/>
        </authorList>
    </citation>
    <scope>NUCLEOTIDE SEQUENCE</scope>
    <source>
        <strain evidence="2">Ka4C1</strain>
    </source>
</reference>
<name>A0A1I7RV56_BURXY</name>
<evidence type="ECO:0000256" key="1">
    <source>
        <dbReference type="SAM" id="MobiDB-lite"/>
    </source>
</evidence>
<evidence type="ECO:0000313" key="3">
    <source>
        <dbReference type="Proteomes" id="UP000095284"/>
    </source>
</evidence>
<feature type="region of interest" description="Disordered" evidence="1">
    <location>
        <begin position="38"/>
        <end position="73"/>
    </location>
</feature>
<dbReference type="Proteomes" id="UP000095284">
    <property type="component" value="Unplaced"/>
</dbReference>
<accession>A0A1I7RV56</accession>
<dbReference type="EMBL" id="CAJFCV020000003">
    <property type="protein sequence ID" value="CAG9105081.1"/>
    <property type="molecule type" value="Genomic_DNA"/>
</dbReference>
<evidence type="ECO:0000313" key="2">
    <source>
        <dbReference type="EMBL" id="CAD5219633.1"/>
    </source>
</evidence>
<dbReference type="WBParaSite" id="BXY_0461700.1">
    <property type="protein sequence ID" value="BXY_0461700.1"/>
    <property type="gene ID" value="BXY_0461700"/>
</dbReference>
<dbReference type="EMBL" id="CAJFDI010000003">
    <property type="protein sequence ID" value="CAD5219633.1"/>
    <property type="molecule type" value="Genomic_DNA"/>
</dbReference>
<reference evidence="5" key="1">
    <citation type="submission" date="2016-11" db="UniProtKB">
        <authorList>
            <consortium name="WormBaseParasite"/>
        </authorList>
    </citation>
    <scope>IDENTIFICATION</scope>
</reference>
<sequence length="73" mass="7785">MMTNVEVPVEVLKDQKHEKLFDKVFCIPEIATAPELALGSGSEPEARAGAGNFGCGSGSRAQSRSQAPQRPEK</sequence>
<feature type="compositionally biased region" description="Polar residues" evidence="1">
    <location>
        <begin position="59"/>
        <end position="73"/>
    </location>
</feature>
<evidence type="ECO:0000313" key="4">
    <source>
        <dbReference type="Proteomes" id="UP000659654"/>
    </source>
</evidence>
<dbReference type="Proteomes" id="UP000659654">
    <property type="component" value="Unassembled WGS sequence"/>
</dbReference>
<protein>
    <submittedName>
        <fullName evidence="2">(pine wood nematode) hypothetical protein</fullName>
    </submittedName>
</protein>
<evidence type="ECO:0000313" key="5">
    <source>
        <dbReference type="WBParaSite" id="BXY_0461700.1"/>
    </source>
</evidence>
<proteinExistence type="predicted"/>